<evidence type="ECO:0000313" key="2">
    <source>
        <dbReference type="Proteomes" id="UP001605036"/>
    </source>
</evidence>
<proteinExistence type="predicted"/>
<sequence length="227" mass="24337">MFCDSRVTADHTQSGKTQSVPPIYAMQYYTSGVPSSVRPAANGVTGDDITIGRGQRSPHGSVNTWLLRLPIQSGLTTRATYRLRAGHHPAEALPPLERGVNLCQAAVGASTCRSVLSNSLRATGISSIFVKGILLAAWLDYVTHLACRNSLSLIRVGVPGGNLVLGWVALATSGTRFLRWLVSRAPRPLDRGANVVVTSNSDKRRKPGGLQHSHPEAVWELARRGGL</sequence>
<evidence type="ECO:0000313" key="1">
    <source>
        <dbReference type="EMBL" id="KAL2630519.1"/>
    </source>
</evidence>
<dbReference type="Proteomes" id="UP001605036">
    <property type="component" value="Unassembled WGS sequence"/>
</dbReference>
<comment type="caution">
    <text evidence="1">The sequence shown here is derived from an EMBL/GenBank/DDBJ whole genome shotgun (WGS) entry which is preliminary data.</text>
</comment>
<name>A0ABD1YLI6_9MARC</name>
<reference evidence="1 2" key="1">
    <citation type="submission" date="2024-09" db="EMBL/GenBank/DDBJ databases">
        <title>Chromosome-scale assembly of Riccia fluitans.</title>
        <authorList>
            <person name="Paukszto L."/>
            <person name="Sawicki J."/>
            <person name="Karawczyk K."/>
            <person name="Piernik-Szablinska J."/>
            <person name="Szczecinska M."/>
            <person name="Mazdziarz M."/>
        </authorList>
    </citation>
    <scope>NUCLEOTIDE SEQUENCE [LARGE SCALE GENOMIC DNA]</scope>
    <source>
        <strain evidence="1">Rf_01</strain>
        <tissue evidence="1">Aerial parts of the thallus</tissue>
    </source>
</reference>
<keyword evidence="2" id="KW-1185">Reference proteome</keyword>
<dbReference type="AlphaFoldDB" id="A0ABD1YLI6"/>
<protein>
    <submittedName>
        <fullName evidence="1">Uncharacterized protein</fullName>
    </submittedName>
</protein>
<organism evidence="1 2">
    <name type="scientific">Riccia fluitans</name>
    <dbReference type="NCBI Taxonomy" id="41844"/>
    <lineage>
        <taxon>Eukaryota</taxon>
        <taxon>Viridiplantae</taxon>
        <taxon>Streptophyta</taxon>
        <taxon>Embryophyta</taxon>
        <taxon>Marchantiophyta</taxon>
        <taxon>Marchantiopsida</taxon>
        <taxon>Marchantiidae</taxon>
        <taxon>Marchantiales</taxon>
        <taxon>Ricciaceae</taxon>
        <taxon>Riccia</taxon>
    </lineage>
</organism>
<dbReference type="EMBL" id="JBHFFA010000004">
    <property type="protein sequence ID" value="KAL2630519.1"/>
    <property type="molecule type" value="Genomic_DNA"/>
</dbReference>
<accession>A0ABD1YLI6</accession>
<gene>
    <name evidence="1" type="ORF">R1flu_015205</name>
</gene>